<comment type="caution">
    <text evidence="1">The sequence shown here is derived from an EMBL/GenBank/DDBJ whole genome shotgun (WGS) entry which is preliminary data.</text>
</comment>
<protein>
    <submittedName>
        <fullName evidence="1">Uncharacterized protein</fullName>
    </submittedName>
</protein>
<reference evidence="1" key="1">
    <citation type="journal article" date="2015" name="Nature">
        <title>Complex archaea that bridge the gap between prokaryotes and eukaryotes.</title>
        <authorList>
            <person name="Spang A."/>
            <person name="Saw J.H."/>
            <person name="Jorgensen S.L."/>
            <person name="Zaremba-Niedzwiedzka K."/>
            <person name="Martijn J."/>
            <person name="Lind A.E."/>
            <person name="van Eijk R."/>
            <person name="Schleper C."/>
            <person name="Guy L."/>
            <person name="Ettema T.J."/>
        </authorList>
    </citation>
    <scope>NUCLEOTIDE SEQUENCE</scope>
</reference>
<proteinExistence type="predicted"/>
<evidence type="ECO:0000313" key="1">
    <source>
        <dbReference type="EMBL" id="KKK89839.1"/>
    </source>
</evidence>
<sequence>ITFELTGAARFVRSVQPMLFMGEVERFVRLVLHCSSIP</sequence>
<accession>A0A0F9BGU7</accession>
<organism evidence="1">
    <name type="scientific">marine sediment metagenome</name>
    <dbReference type="NCBI Taxonomy" id="412755"/>
    <lineage>
        <taxon>unclassified sequences</taxon>
        <taxon>metagenomes</taxon>
        <taxon>ecological metagenomes</taxon>
    </lineage>
</organism>
<dbReference type="EMBL" id="LAZR01049355">
    <property type="protein sequence ID" value="KKK89839.1"/>
    <property type="molecule type" value="Genomic_DNA"/>
</dbReference>
<gene>
    <name evidence="1" type="ORF">LCGC14_2729090</name>
</gene>
<dbReference type="AlphaFoldDB" id="A0A0F9BGU7"/>
<feature type="non-terminal residue" evidence="1">
    <location>
        <position position="1"/>
    </location>
</feature>
<name>A0A0F9BGU7_9ZZZZ</name>